<dbReference type="PANTHER" id="PTHR12815">
    <property type="entry name" value="SORTING AND ASSEMBLY MACHINERY SAMM50 PROTEIN FAMILY MEMBER"/>
    <property type="match status" value="1"/>
</dbReference>
<comment type="caution">
    <text evidence="9">The sequence shown here is derived from an EMBL/GenBank/DDBJ whole genome shotgun (WGS) entry which is preliminary data.</text>
</comment>
<protein>
    <recommendedName>
        <fullName evidence="8">POTRA domain-containing protein</fullName>
    </recommendedName>
</protein>
<keyword evidence="2" id="KW-1134">Transmembrane beta strand</keyword>
<dbReference type="InterPro" id="IPR034746">
    <property type="entry name" value="POTRA"/>
</dbReference>
<evidence type="ECO:0000256" key="1">
    <source>
        <dbReference type="ARBA" id="ARBA00004370"/>
    </source>
</evidence>
<dbReference type="InterPro" id="IPR039910">
    <property type="entry name" value="D15-like"/>
</dbReference>
<feature type="domain" description="POTRA" evidence="8">
    <location>
        <begin position="28"/>
        <end position="99"/>
    </location>
</feature>
<keyword evidence="4" id="KW-0732">Signal</keyword>
<dbReference type="InterPro" id="IPR023707">
    <property type="entry name" value="OM_assembly_BamA"/>
</dbReference>
<dbReference type="Pfam" id="PF01103">
    <property type="entry name" value="Omp85"/>
    <property type="match status" value="1"/>
</dbReference>
<name>A0A0F9UMD2_9ZZZZ</name>
<evidence type="ECO:0000256" key="6">
    <source>
        <dbReference type="ARBA" id="ARBA00023136"/>
    </source>
</evidence>
<evidence type="ECO:0000256" key="7">
    <source>
        <dbReference type="ARBA" id="ARBA00023237"/>
    </source>
</evidence>
<keyword evidence="6" id="KW-0472">Membrane</keyword>
<dbReference type="GO" id="GO:0019867">
    <property type="term" value="C:outer membrane"/>
    <property type="evidence" value="ECO:0007669"/>
    <property type="project" value="InterPro"/>
</dbReference>
<evidence type="ECO:0000256" key="5">
    <source>
        <dbReference type="ARBA" id="ARBA00022737"/>
    </source>
</evidence>
<dbReference type="PIRSF" id="PIRSF006076">
    <property type="entry name" value="OM_assembly_OMP85"/>
    <property type="match status" value="1"/>
</dbReference>
<dbReference type="AlphaFoldDB" id="A0A0F9UMD2"/>
<dbReference type="PANTHER" id="PTHR12815:SF47">
    <property type="entry name" value="TRANSLOCATION AND ASSEMBLY MODULE SUBUNIT TAMA"/>
    <property type="match status" value="1"/>
</dbReference>
<gene>
    <name evidence="9" type="ORF">LCGC14_0203410</name>
</gene>
<dbReference type="Gene3D" id="3.10.20.310">
    <property type="entry name" value="membrane protein fhac"/>
    <property type="match status" value="5"/>
</dbReference>
<keyword evidence="5" id="KW-0677">Repeat</keyword>
<evidence type="ECO:0000313" key="9">
    <source>
        <dbReference type="EMBL" id="KKN92814.1"/>
    </source>
</evidence>
<evidence type="ECO:0000256" key="3">
    <source>
        <dbReference type="ARBA" id="ARBA00022692"/>
    </source>
</evidence>
<dbReference type="Gene3D" id="2.40.160.50">
    <property type="entry name" value="membrane protein fhac: a member of the omp85/tpsb transporter family"/>
    <property type="match status" value="1"/>
</dbReference>
<dbReference type="InterPro" id="IPR000184">
    <property type="entry name" value="Bac_surfAg_D15"/>
</dbReference>
<keyword evidence="3" id="KW-0812">Transmembrane</keyword>
<evidence type="ECO:0000256" key="2">
    <source>
        <dbReference type="ARBA" id="ARBA00022452"/>
    </source>
</evidence>
<sequence length="771" mass="86240">MIRYLVAALTVIVAWPAPALCGGDDASGVIADIVVKGNRSLSRQAVLHHVRSRVGQRYDARVVNADEQRLLKTGRFQSVRTYAATGDRGVVLTFEVVEHATIERVEFVNNKAIKTKALRKALPYDVGDPLSPFTVEASRKALLQKYHKAGYQFAEVKADIRDRQVIFEIVEGPKVTVRSVRFEGNTHFKSLKLRQTIGTSSALWPVVKNALDLEQLDRDVQGLRQLYVDEGFLGAEVQKRLEYNDDKSEVVVVFVIEHHQRYRIREIRFEGNAAIGDDQLTNRIELEPGDFVVASQVRQDVQRVQASYGQVGYIEAFVESDILYVDPNEPIPEWIVAYGDLKPALVILVFRITEEDKYIIGRVDIRGHAVTQERVVRRLLHLFSEQVFDTVAIQRARRRLLESELFDEVTITPMAPGPGNVRDILVQVKEAETGDIRLGVGVSSNSGLFGEVSFTEKNFDILNWPGSGRPGRAFKGAGQRFSIVAQPGVELMRFHVEWFEPSVGDQPYSMGVKAFLFDRGRDTYDEFRAGPVVSVGHRFKNQWYGEIAGRVEMIDINDLSSSAPPEVKSDAGSHVIVGAKATLIKDRTDSRWMPTTGDRIRTSYEQVLGDFNFGRLEGDYRIYRTVHMDPLDRKHVLAGRAMIGQIFGSAPVFEKFYAGGIGSIRGFEYRGITPRSKGTDKRIGGDFILLISTEYGFPVYGRTLRGVVFLDTGTVESTIGLSSFRASLGAGLRWIIPALGQIPISLDFAVPVLKDGDDDEQVISFFIGWAF</sequence>
<reference evidence="9" key="1">
    <citation type="journal article" date="2015" name="Nature">
        <title>Complex archaea that bridge the gap between prokaryotes and eukaryotes.</title>
        <authorList>
            <person name="Spang A."/>
            <person name="Saw J.H."/>
            <person name="Jorgensen S.L."/>
            <person name="Zaremba-Niedzwiedzka K."/>
            <person name="Martijn J."/>
            <person name="Lind A.E."/>
            <person name="van Eijk R."/>
            <person name="Schleper C."/>
            <person name="Guy L."/>
            <person name="Ettema T.J."/>
        </authorList>
    </citation>
    <scope>NUCLEOTIDE SEQUENCE</scope>
</reference>
<dbReference type="PROSITE" id="PS51779">
    <property type="entry name" value="POTRA"/>
    <property type="match status" value="3"/>
</dbReference>
<accession>A0A0F9UMD2</accession>
<keyword evidence="7" id="KW-0998">Cell outer membrane</keyword>
<dbReference type="EMBL" id="LAZR01000091">
    <property type="protein sequence ID" value="KKN92814.1"/>
    <property type="molecule type" value="Genomic_DNA"/>
</dbReference>
<organism evidence="9">
    <name type="scientific">marine sediment metagenome</name>
    <dbReference type="NCBI Taxonomy" id="412755"/>
    <lineage>
        <taxon>unclassified sequences</taxon>
        <taxon>metagenomes</taxon>
        <taxon>ecological metagenomes</taxon>
    </lineage>
</organism>
<dbReference type="GO" id="GO:0071709">
    <property type="term" value="P:membrane assembly"/>
    <property type="evidence" value="ECO:0007669"/>
    <property type="project" value="InterPro"/>
</dbReference>
<feature type="domain" description="POTRA" evidence="8">
    <location>
        <begin position="262"/>
        <end position="355"/>
    </location>
</feature>
<feature type="domain" description="POTRA" evidence="8">
    <location>
        <begin position="100"/>
        <end position="172"/>
    </location>
</feature>
<proteinExistence type="predicted"/>
<comment type="subcellular location">
    <subcellularLocation>
        <location evidence="1">Membrane</location>
    </subcellularLocation>
</comment>
<evidence type="ECO:0000256" key="4">
    <source>
        <dbReference type="ARBA" id="ARBA00022729"/>
    </source>
</evidence>
<dbReference type="InterPro" id="IPR010827">
    <property type="entry name" value="BamA/TamA_POTRA"/>
</dbReference>
<evidence type="ECO:0000259" key="8">
    <source>
        <dbReference type="PROSITE" id="PS51779"/>
    </source>
</evidence>
<dbReference type="NCBIfam" id="TIGR03303">
    <property type="entry name" value="OM_YaeT"/>
    <property type="match status" value="1"/>
</dbReference>
<dbReference type="Pfam" id="PF07244">
    <property type="entry name" value="POTRA"/>
    <property type="match status" value="5"/>
</dbReference>